<proteinExistence type="inferred from homology"/>
<dbReference type="HOGENOM" id="CLU_037834_0_0_3"/>
<dbReference type="PANTHER" id="PTHR43867:SF2">
    <property type="entry name" value="CELLULOSE SYNTHASE CATALYTIC SUBUNIT A [UDP-FORMING]"/>
    <property type="match status" value="1"/>
</dbReference>
<dbReference type="SUPFAM" id="SSF53448">
    <property type="entry name" value="Nucleotide-diphospho-sugar transferases"/>
    <property type="match status" value="1"/>
</dbReference>
<name>K9VLF8_9CYAN</name>
<dbReference type="eggNOG" id="COG1215">
    <property type="taxonomic scope" value="Bacteria"/>
</dbReference>
<dbReference type="Proteomes" id="UP000010478">
    <property type="component" value="Chromosome"/>
</dbReference>
<accession>K9VLF8</accession>
<evidence type="ECO:0000256" key="3">
    <source>
        <dbReference type="ARBA" id="ARBA00006739"/>
    </source>
</evidence>
<feature type="transmembrane region" description="Helical" evidence="18">
    <location>
        <begin position="82"/>
        <end position="99"/>
    </location>
</feature>
<dbReference type="Pfam" id="PF13641">
    <property type="entry name" value="Glyco_tranf_2_3"/>
    <property type="match status" value="1"/>
</dbReference>
<comment type="subcellular location">
    <subcellularLocation>
        <location evidence="2">Membrane</location>
        <topology evidence="2">Multi-pass membrane protein</topology>
    </subcellularLocation>
</comment>
<evidence type="ECO:0000256" key="10">
    <source>
        <dbReference type="ARBA" id="ARBA00022989"/>
    </source>
</evidence>
<dbReference type="GO" id="GO:0005886">
    <property type="term" value="C:plasma membrane"/>
    <property type="evidence" value="ECO:0007669"/>
    <property type="project" value="TreeGrafter"/>
</dbReference>
<keyword evidence="7 18" id="KW-0812">Transmembrane</keyword>
<evidence type="ECO:0000256" key="5">
    <source>
        <dbReference type="ARBA" id="ARBA00022676"/>
    </source>
</evidence>
<evidence type="ECO:0000313" key="20">
    <source>
        <dbReference type="Proteomes" id="UP000010478"/>
    </source>
</evidence>
<keyword evidence="9" id="KW-0460">Magnesium</keyword>
<evidence type="ECO:0000256" key="1">
    <source>
        <dbReference type="ARBA" id="ARBA00001946"/>
    </source>
</evidence>
<keyword evidence="12 18" id="KW-0472">Membrane</keyword>
<evidence type="ECO:0000256" key="13">
    <source>
        <dbReference type="ARBA" id="ARBA00023277"/>
    </source>
</evidence>
<dbReference type="KEGG" id="oni:Osc7112_3678"/>
<evidence type="ECO:0000313" key="19">
    <source>
        <dbReference type="EMBL" id="AFZ08030.1"/>
    </source>
</evidence>
<dbReference type="FunFam" id="3.90.550.10:FF:000164">
    <property type="entry name" value="Beta-(1-3)-glucosyl transferase"/>
    <property type="match status" value="1"/>
</dbReference>
<keyword evidence="11" id="KW-0443">Lipid metabolism</keyword>
<dbReference type="PATRIC" id="fig|179408.3.peg.4525"/>
<evidence type="ECO:0000256" key="9">
    <source>
        <dbReference type="ARBA" id="ARBA00022842"/>
    </source>
</evidence>
<keyword evidence="4" id="KW-0444">Lipid biosynthesis</keyword>
<dbReference type="RefSeq" id="WP_015177287.1">
    <property type="nucleotide sequence ID" value="NC_019729.1"/>
</dbReference>
<dbReference type="OrthoDB" id="9766299at2"/>
<evidence type="ECO:0000256" key="15">
    <source>
        <dbReference type="ARBA" id="ARBA00066964"/>
    </source>
</evidence>
<dbReference type="STRING" id="179408.Osc7112_3678"/>
<comment type="cofactor">
    <cofactor evidence="1">
        <name>Mg(2+)</name>
        <dbReference type="ChEBI" id="CHEBI:18420"/>
    </cofactor>
</comment>
<keyword evidence="5" id="KW-0328">Glycosyltransferase</keyword>
<evidence type="ECO:0000256" key="12">
    <source>
        <dbReference type="ARBA" id="ARBA00023136"/>
    </source>
</evidence>
<evidence type="ECO:0000256" key="18">
    <source>
        <dbReference type="SAM" id="Phobius"/>
    </source>
</evidence>
<dbReference type="Gene3D" id="3.90.550.10">
    <property type="entry name" value="Spore Coat Polysaccharide Biosynthesis Protein SpsA, Chain A"/>
    <property type="match status" value="1"/>
</dbReference>
<evidence type="ECO:0000256" key="11">
    <source>
        <dbReference type="ARBA" id="ARBA00023098"/>
    </source>
</evidence>
<evidence type="ECO:0000256" key="14">
    <source>
        <dbReference type="ARBA" id="ARBA00053004"/>
    </source>
</evidence>
<dbReference type="CDD" id="cd06423">
    <property type="entry name" value="CESA_like"/>
    <property type="match status" value="1"/>
</dbReference>
<keyword evidence="10 18" id="KW-1133">Transmembrane helix</keyword>
<protein>
    <recommendedName>
        <fullName evidence="16">Beta-monoglucosyldiacylglycerol synthase</fullName>
        <ecNumber evidence="15">2.4.1.336</ecNumber>
    </recommendedName>
    <alternativeName>
        <fullName evidence="17">UDP-glucose:1,2-diacylglycerol 3-beta-D-glucosyltransferase</fullName>
    </alternativeName>
</protein>
<gene>
    <name evidence="19" type="ORF">Osc7112_3678</name>
</gene>
<evidence type="ECO:0000256" key="17">
    <source>
        <dbReference type="ARBA" id="ARBA00078564"/>
    </source>
</evidence>
<evidence type="ECO:0000256" key="6">
    <source>
        <dbReference type="ARBA" id="ARBA00022679"/>
    </source>
</evidence>
<dbReference type="GO" id="GO:0046467">
    <property type="term" value="P:membrane lipid biosynthetic process"/>
    <property type="evidence" value="ECO:0007669"/>
    <property type="project" value="UniProtKB-ARBA"/>
</dbReference>
<feature type="transmembrane region" description="Helical" evidence="18">
    <location>
        <begin position="422"/>
        <end position="442"/>
    </location>
</feature>
<dbReference type="InterPro" id="IPR029044">
    <property type="entry name" value="Nucleotide-diphossugar_trans"/>
</dbReference>
<evidence type="ECO:0000256" key="4">
    <source>
        <dbReference type="ARBA" id="ARBA00022516"/>
    </source>
</evidence>
<sequence length="505" mass="56888">MQESSWPENDARSELNLDISDLAQEELKSLTSNSKLSKVFAIPDIGDRVFDAETKAELPVAVSVPGTSSFPQNLYRGRRGKAAAVLTAIWAGTIALHLISWGAWVVWGLTGLLWMQALRVLFAEPKPALPPLADESREDWPYVSLLVAAKNEEAVIARFVESICNVDYPIDRYEVWAIDDHSSDATPIVLEQLTKKYPQLKIFRRGANASGGKSGALNQVLPLTRGEFVGIFDADATVTPDLLRRVLPVFQGEKVGAVQVRKAIANASVNFWTRGQEAEMALDSFFQQQRIAIGGIGELRGNGQFMRRTALESCGGWNEETITDDLDLTVRLHLDRWDIEFLAFPAVSEEGVTNARALWHQRNRWAEGGYQRYLDYWRLILRNRMGTGKTWDLFGFWVSQYFLPTVALPDFVMSIALRRMPIASPITFMTLTLSVVGMFVGLRRTRKETKFDLKRVFVTLLQTLRGTVYMFHWLLVGTVTARIAVRPKRLKWVKTVHQGAVNSIK</sequence>
<evidence type="ECO:0000256" key="2">
    <source>
        <dbReference type="ARBA" id="ARBA00004141"/>
    </source>
</evidence>
<dbReference type="GO" id="GO:0016758">
    <property type="term" value="F:hexosyltransferase activity"/>
    <property type="evidence" value="ECO:0007669"/>
    <property type="project" value="TreeGrafter"/>
</dbReference>
<dbReference type="PANTHER" id="PTHR43867">
    <property type="entry name" value="CELLULOSE SYNTHASE CATALYTIC SUBUNIT A [UDP-FORMING]"/>
    <property type="match status" value="1"/>
</dbReference>
<comment type="catalytic activity">
    <reaction evidence="14">
        <text>a 1,2-diacyl-sn-glycerol + UDP-alpha-D-glucose = a 1,2-diacyl-3-O-(beta-D-glucopyranosyl)-sn-glycerol + UDP + H(+)</text>
        <dbReference type="Rhea" id="RHEA:17285"/>
        <dbReference type="ChEBI" id="CHEBI:15378"/>
        <dbReference type="ChEBI" id="CHEBI:17815"/>
        <dbReference type="ChEBI" id="CHEBI:58223"/>
        <dbReference type="ChEBI" id="CHEBI:58885"/>
        <dbReference type="ChEBI" id="CHEBI:75799"/>
        <dbReference type="EC" id="2.4.1.336"/>
    </reaction>
</comment>
<reference evidence="19 20" key="1">
    <citation type="submission" date="2012-05" db="EMBL/GenBank/DDBJ databases">
        <title>Finished chromosome of genome of Oscillatoria sp. PCC 7112.</title>
        <authorList>
            <consortium name="US DOE Joint Genome Institute"/>
            <person name="Gugger M."/>
            <person name="Coursin T."/>
            <person name="Rippka R."/>
            <person name="Tandeau De Marsac N."/>
            <person name="Huntemann M."/>
            <person name="Wei C.-L."/>
            <person name="Han J."/>
            <person name="Detter J.C."/>
            <person name="Han C."/>
            <person name="Tapia R."/>
            <person name="Davenport K."/>
            <person name="Daligault H."/>
            <person name="Erkkila T."/>
            <person name="Gu W."/>
            <person name="Munk A.C.C."/>
            <person name="Teshima H."/>
            <person name="Xu Y."/>
            <person name="Chain P."/>
            <person name="Chen A."/>
            <person name="Krypides N."/>
            <person name="Mavromatis K."/>
            <person name="Markowitz V."/>
            <person name="Szeto E."/>
            <person name="Ivanova N."/>
            <person name="Mikhailova N."/>
            <person name="Ovchinnikova G."/>
            <person name="Pagani I."/>
            <person name="Pati A."/>
            <person name="Goodwin L."/>
            <person name="Peters L."/>
            <person name="Pitluck S."/>
            <person name="Woyke T."/>
            <person name="Kerfeld C."/>
        </authorList>
    </citation>
    <scope>NUCLEOTIDE SEQUENCE [LARGE SCALE GENOMIC DNA]</scope>
    <source>
        <strain evidence="19 20">PCC 7112</strain>
    </source>
</reference>
<evidence type="ECO:0000256" key="16">
    <source>
        <dbReference type="ARBA" id="ARBA00068721"/>
    </source>
</evidence>
<dbReference type="EMBL" id="CP003614">
    <property type="protein sequence ID" value="AFZ08030.1"/>
    <property type="molecule type" value="Genomic_DNA"/>
</dbReference>
<comment type="similarity">
    <text evidence="3">Belongs to the glycosyltransferase 2 family.</text>
</comment>
<keyword evidence="13" id="KW-0119">Carbohydrate metabolism</keyword>
<dbReference type="EC" id="2.4.1.336" evidence="15"/>
<organism evidence="19 20">
    <name type="scientific">Phormidium nigroviride PCC 7112</name>
    <dbReference type="NCBI Taxonomy" id="179408"/>
    <lineage>
        <taxon>Bacteria</taxon>
        <taxon>Bacillati</taxon>
        <taxon>Cyanobacteriota</taxon>
        <taxon>Cyanophyceae</taxon>
        <taxon>Oscillatoriophycideae</taxon>
        <taxon>Oscillatoriales</taxon>
        <taxon>Oscillatoriaceae</taxon>
        <taxon>Phormidium</taxon>
    </lineage>
</organism>
<keyword evidence="8" id="KW-0319">Glycerol metabolism</keyword>
<dbReference type="GO" id="GO:0006071">
    <property type="term" value="P:glycerol metabolic process"/>
    <property type="evidence" value="ECO:0007669"/>
    <property type="project" value="UniProtKB-KW"/>
</dbReference>
<evidence type="ECO:0000256" key="7">
    <source>
        <dbReference type="ARBA" id="ARBA00022692"/>
    </source>
</evidence>
<evidence type="ECO:0000256" key="8">
    <source>
        <dbReference type="ARBA" id="ARBA00022798"/>
    </source>
</evidence>
<feature type="transmembrane region" description="Helical" evidence="18">
    <location>
        <begin position="463"/>
        <end position="485"/>
    </location>
</feature>
<keyword evidence="6 19" id="KW-0808">Transferase</keyword>
<dbReference type="InterPro" id="IPR050321">
    <property type="entry name" value="Glycosyltr_2/OpgH_subfam"/>
</dbReference>
<keyword evidence="20" id="KW-1185">Reference proteome</keyword>
<dbReference type="AlphaFoldDB" id="K9VLF8"/>